<dbReference type="GO" id="GO:0016887">
    <property type="term" value="F:ATP hydrolysis activity"/>
    <property type="evidence" value="ECO:0007669"/>
    <property type="project" value="InterPro"/>
</dbReference>
<protein>
    <submittedName>
        <fullName evidence="9">Sugar ABC transporter ATP-binding protein</fullName>
    </submittedName>
</protein>
<keyword evidence="1" id="KW-0813">Transport</keyword>
<dbReference type="InterPro" id="IPR017871">
    <property type="entry name" value="ABC_transporter-like_CS"/>
</dbReference>
<evidence type="ECO:0000256" key="7">
    <source>
        <dbReference type="ARBA" id="ARBA00022840"/>
    </source>
</evidence>
<dbReference type="InterPro" id="IPR003439">
    <property type="entry name" value="ABC_transporter-like_ATP-bd"/>
</dbReference>
<evidence type="ECO:0000256" key="1">
    <source>
        <dbReference type="ARBA" id="ARBA00022448"/>
    </source>
</evidence>
<name>A0A494Y1J5_9BURK</name>
<dbReference type="OrthoDB" id="9049013at2"/>
<dbReference type="GO" id="GO:0005524">
    <property type="term" value="F:ATP binding"/>
    <property type="evidence" value="ECO:0007669"/>
    <property type="project" value="UniProtKB-KW"/>
</dbReference>
<dbReference type="PANTHER" id="PTHR43790:SF9">
    <property type="entry name" value="GALACTOFURANOSE TRANSPORTER ATP-BINDING PROTEIN YTFR"/>
    <property type="match status" value="1"/>
</dbReference>
<dbReference type="PROSITE" id="PS50893">
    <property type="entry name" value="ABC_TRANSPORTER_2"/>
    <property type="match status" value="2"/>
</dbReference>
<feature type="domain" description="ABC transporter" evidence="8">
    <location>
        <begin position="13"/>
        <end position="248"/>
    </location>
</feature>
<proteinExistence type="predicted"/>
<comment type="caution">
    <text evidence="9">The sequence shown here is derived from an EMBL/GenBank/DDBJ whole genome shotgun (WGS) entry which is preliminary data.</text>
</comment>
<evidence type="ECO:0000259" key="8">
    <source>
        <dbReference type="PROSITE" id="PS50893"/>
    </source>
</evidence>
<dbReference type="PANTHER" id="PTHR43790">
    <property type="entry name" value="CARBOHYDRATE TRANSPORT ATP-BINDING PROTEIN MG119-RELATED"/>
    <property type="match status" value="1"/>
</dbReference>
<dbReference type="SUPFAM" id="SSF52540">
    <property type="entry name" value="P-loop containing nucleoside triphosphate hydrolases"/>
    <property type="match status" value="2"/>
</dbReference>
<keyword evidence="3" id="KW-0472">Membrane</keyword>
<evidence type="ECO:0000256" key="2">
    <source>
        <dbReference type="ARBA" id="ARBA00022475"/>
    </source>
</evidence>
<evidence type="ECO:0000256" key="4">
    <source>
        <dbReference type="ARBA" id="ARBA00022597"/>
    </source>
</evidence>
<keyword evidence="3" id="KW-0997">Cell inner membrane</keyword>
<evidence type="ECO:0000313" key="10">
    <source>
        <dbReference type="Proteomes" id="UP000270342"/>
    </source>
</evidence>
<keyword evidence="2" id="KW-1003">Cell membrane</keyword>
<reference evidence="9 10" key="1">
    <citation type="submission" date="2018-10" db="EMBL/GenBank/DDBJ databases">
        <title>Robbsia sp. DHC34, isolated from soil.</title>
        <authorList>
            <person name="Gao Z.-H."/>
            <person name="Qiu L.-H."/>
        </authorList>
    </citation>
    <scope>NUCLEOTIDE SEQUENCE [LARGE SCALE GENOMIC DNA]</scope>
    <source>
        <strain evidence="9 10">DHC34</strain>
    </source>
</reference>
<sequence>MHPIPADDSSVIATLGDVTKRFGAVNALSGCSVSLRRAEVHALIGANGAGKSTLSRIIAGHIPRTSGTYRFKGEAVDFASPREGLTAGISIVMQETSIAPDLSVLENIALAEFGTRGRTRWNRMREKAANALVDIEQSPDLLHLRAGDLSIAQRQMIEICKALYNDSDVIIFDEPTASFSPLEVEQLFAVMRLLRERGKSLVFVSHRLEEILEITDRITVIRDGRTVATDIATSSITTRDLVRWMVGRDIENVYESAPQPQASASREHAVLDVRHLASAPLLRDLSFSVGRGEIVGLAGLVGAGRSEALESLFGLRKMQGGEVLLDGKPYRPETPIKAIRAGMGFIGEDRRRQGLVPDLSVQENLLLARLGRRRAWFTDYGTQTSAIDALFKDLDMPVHVRDVPMLSLSGGQQQKVLLARWLMLSPSILLLDEPTRGVDIGARSTLYRIIRKVAASGVAVVVVSSDFEEALGLCDRIVVMSDGVSVAEVPSHMLDPAILTMLSMPRSSARQMKAVLDDIAREIEGAAFWVQIERGRVFCLDLVERHAMQLGFAPTHFPMVEQTALRALWSADTQDGQVVEDGAVRAVKLRLVNASGHAFGEIGMSIPSNIDAAPLSRAARIVADALARHAITHIRVAIDTYQHEETLNER</sequence>
<dbReference type="CDD" id="cd03216">
    <property type="entry name" value="ABC_Carb_Monos_I"/>
    <property type="match status" value="1"/>
</dbReference>
<dbReference type="RefSeq" id="WP_121087811.1">
    <property type="nucleotide sequence ID" value="NZ_RBZU01000006.1"/>
</dbReference>
<dbReference type="EMBL" id="RBZU01000006">
    <property type="protein sequence ID" value="RKP53735.1"/>
    <property type="molecule type" value="Genomic_DNA"/>
</dbReference>
<keyword evidence="6" id="KW-0547">Nucleotide-binding</keyword>
<feature type="domain" description="ABC transporter" evidence="8">
    <location>
        <begin position="265"/>
        <end position="507"/>
    </location>
</feature>
<accession>A0A494Y1J5</accession>
<evidence type="ECO:0000313" key="9">
    <source>
        <dbReference type="EMBL" id="RKP53735.1"/>
    </source>
</evidence>
<dbReference type="SMART" id="SM00382">
    <property type="entry name" value="AAA"/>
    <property type="match status" value="2"/>
</dbReference>
<dbReference type="CDD" id="cd03215">
    <property type="entry name" value="ABC_Carb_Monos_II"/>
    <property type="match status" value="1"/>
</dbReference>
<dbReference type="InterPro" id="IPR027417">
    <property type="entry name" value="P-loop_NTPase"/>
</dbReference>
<dbReference type="InterPro" id="IPR050107">
    <property type="entry name" value="ABC_carbohydrate_import_ATPase"/>
</dbReference>
<evidence type="ECO:0000256" key="5">
    <source>
        <dbReference type="ARBA" id="ARBA00022737"/>
    </source>
</evidence>
<dbReference type="InterPro" id="IPR003593">
    <property type="entry name" value="AAA+_ATPase"/>
</dbReference>
<keyword evidence="4" id="KW-0762">Sugar transport</keyword>
<dbReference type="Proteomes" id="UP000270342">
    <property type="component" value="Unassembled WGS sequence"/>
</dbReference>
<evidence type="ECO:0000256" key="6">
    <source>
        <dbReference type="ARBA" id="ARBA00022741"/>
    </source>
</evidence>
<dbReference type="AlphaFoldDB" id="A0A494Y1J5"/>
<dbReference type="PROSITE" id="PS00211">
    <property type="entry name" value="ABC_TRANSPORTER_1"/>
    <property type="match status" value="1"/>
</dbReference>
<keyword evidence="10" id="KW-1185">Reference proteome</keyword>
<evidence type="ECO:0000256" key="3">
    <source>
        <dbReference type="ARBA" id="ARBA00022519"/>
    </source>
</evidence>
<gene>
    <name evidence="9" type="ORF">D7S86_15875</name>
</gene>
<keyword evidence="7 9" id="KW-0067">ATP-binding</keyword>
<keyword evidence="5" id="KW-0677">Repeat</keyword>
<organism evidence="9 10">
    <name type="scientific">Pararobbsia silviterrae</name>
    <dbReference type="NCBI Taxonomy" id="1792498"/>
    <lineage>
        <taxon>Bacteria</taxon>
        <taxon>Pseudomonadati</taxon>
        <taxon>Pseudomonadota</taxon>
        <taxon>Betaproteobacteria</taxon>
        <taxon>Burkholderiales</taxon>
        <taxon>Burkholderiaceae</taxon>
        <taxon>Pararobbsia</taxon>
    </lineage>
</organism>
<dbReference type="Gene3D" id="3.40.50.300">
    <property type="entry name" value="P-loop containing nucleotide triphosphate hydrolases"/>
    <property type="match status" value="2"/>
</dbReference>
<dbReference type="Pfam" id="PF00005">
    <property type="entry name" value="ABC_tran"/>
    <property type="match status" value="2"/>
</dbReference>